<dbReference type="Pfam" id="PF00498">
    <property type="entry name" value="FHA"/>
    <property type="match status" value="1"/>
</dbReference>
<reference evidence="9 10" key="1">
    <citation type="submission" date="2023-04" db="EMBL/GenBank/DDBJ databases">
        <title>The genome sequence of Polyangium sorediatum DSM14670.</title>
        <authorList>
            <person name="Zhang X."/>
        </authorList>
    </citation>
    <scope>NUCLEOTIDE SEQUENCE [LARGE SCALE GENOMIC DNA]</scope>
    <source>
        <strain evidence="9 10">DSM 14670</strain>
    </source>
</reference>
<sequence length="613" mass="66158">MPHLIVYEPGQGPVAVPLDESLIVGRDAQCDLLLGHQPVSRQHAHFEHGPDGFTVRDLGSANGTFVNGVRIEESKLLDGHHIHIGPVTLVFQAQEAPEIIYAQPALSEATIELGPPNKRLTLLYALTRTIGALDEPDVVIGRMLEAILQLAGGERAMVALGDGADGAPHRRLTRGRSDSSLTDEIVVSRTIMHALVVRRESVIVRDGRTRDAPRTLARQGILSAMGAPLEVAGRVLGFLYVDDRSREERFGTEDLDFLNALARLLAAALDAAERYQRARVLAEATSGHGPLHDIVGQSSAIQKLRVQVARCAAAQGAHVLIRGESGTGKELVARALHVASPRSQRPLIAVNCAAIPDTMLEGALFGYEKGAFTGAVQSRRGQFVLAHQGTLLLDEIGDLSLSAQAKVLRVLQEGELLPLGAEVPLHVDVRVLAATHKDLRREIAEGRFREDLYYRLNVLQIDVPPLRERDADITLLAQTFLEAAALNLGKRLTGFSPGALAALTAYAWPGNVRELKNEVERAVIHAEGPSVELDDLSVAVGRALVSLGSPATERPDGSLASRFAALEPTERALVEEALAAARGNIAEAARLLGITRIMMRRRVERFSLRGRDS</sequence>
<dbReference type="SUPFAM" id="SSF46689">
    <property type="entry name" value="Homeodomain-like"/>
    <property type="match status" value="1"/>
</dbReference>
<evidence type="ECO:0000259" key="8">
    <source>
        <dbReference type="PROSITE" id="PS50045"/>
    </source>
</evidence>
<dbReference type="PROSITE" id="PS00688">
    <property type="entry name" value="SIGMA54_INTERACT_3"/>
    <property type="match status" value="1"/>
</dbReference>
<dbReference type="SUPFAM" id="SSF49879">
    <property type="entry name" value="SMAD/FHA domain"/>
    <property type="match status" value="1"/>
</dbReference>
<keyword evidence="5" id="KW-0010">Activator</keyword>
<dbReference type="InterPro" id="IPR058031">
    <property type="entry name" value="AAA_lid_NorR"/>
</dbReference>
<keyword evidence="4" id="KW-0238">DNA-binding</keyword>
<dbReference type="SMART" id="SM00065">
    <property type="entry name" value="GAF"/>
    <property type="match status" value="1"/>
</dbReference>
<evidence type="ECO:0000256" key="2">
    <source>
        <dbReference type="ARBA" id="ARBA00022840"/>
    </source>
</evidence>
<keyword evidence="6" id="KW-0804">Transcription</keyword>
<dbReference type="InterPro" id="IPR002197">
    <property type="entry name" value="HTH_Fis"/>
</dbReference>
<dbReference type="InterPro" id="IPR003018">
    <property type="entry name" value="GAF"/>
</dbReference>
<dbReference type="PRINTS" id="PR01590">
    <property type="entry name" value="HTHFIS"/>
</dbReference>
<dbReference type="SMART" id="SM00240">
    <property type="entry name" value="FHA"/>
    <property type="match status" value="1"/>
</dbReference>
<dbReference type="Pfam" id="PF00158">
    <property type="entry name" value="Sigma54_activat"/>
    <property type="match status" value="1"/>
</dbReference>
<dbReference type="InterPro" id="IPR027417">
    <property type="entry name" value="P-loop_NTPase"/>
</dbReference>
<accession>A0ABT6NYG2</accession>
<dbReference type="PROSITE" id="PS50045">
    <property type="entry name" value="SIGMA54_INTERACT_4"/>
    <property type="match status" value="1"/>
</dbReference>
<keyword evidence="3" id="KW-0805">Transcription regulation</keyword>
<evidence type="ECO:0000256" key="1">
    <source>
        <dbReference type="ARBA" id="ARBA00022741"/>
    </source>
</evidence>
<dbReference type="CDD" id="cd00009">
    <property type="entry name" value="AAA"/>
    <property type="match status" value="1"/>
</dbReference>
<dbReference type="InterPro" id="IPR002078">
    <property type="entry name" value="Sigma_54_int"/>
</dbReference>
<protein>
    <submittedName>
        <fullName evidence="9">Sigma 54-interacting transcriptional regulator</fullName>
    </submittedName>
</protein>
<evidence type="ECO:0000256" key="4">
    <source>
        <dbReference type="ARBA" id="ARBA00023125"/>
    </source>
</evidence>
<dbReference type="InterPro" id="IPR008984">
    <property type="entry name" value="SMAD_FHA_dom_sf"/>
</dbReference>
<dbReference type="InterPro" id="IPR025662">
    <property type="entry name" value="Sigma_54_int_dom_ATP-bd_1"/>
</dbReference>
<keyword evidence="10" id="KW-1185">Reference proteome</keyword>
<evidence type="ECO:0000256" key="5">
    <source>
        <dbReference type="ARBA" id="ARBA00023159"/>
    </source>
</evidence>
<dbReference type="PANTHER" id="PTHR32071:SF117">
    <property type="entry name" value="PTS-DEPENDENT DIHYDROXYACETONE KINASE OPERON REGULATORY PROTEIN-RELATED"/>
    <property type="match status" value="1"/>
</dbReference>
<dbReference type="Gene3D" id="1.10.8.60">
    <property type="match status" value="1"/>
</dbReference>
<evidence type="ECO:0000259" key="7">
    <source>
        <dbReference type="PROSITE" id="PS50006"/>
    </source>
</evidence>
<keyword evidence="2" id="KW-0067">ATP-binding</keyword>
<dbReference type="SUPFAM" id="SSF52540">
    <property type="entry name" value="P-loop containing nucleoside triphosphate hydrolases"/>
    <property type="match status" value="1"/>
</dbReference>
<feature type="domain" description="Sigma-54 factor interaction" evidence="8">
    <location>
        <begin position="294"/>
        <end position="524"/>
    </location>
</feature>
<dbReference type="Gene3D" id="2.60.200.20">
    <property type="match status" value="1"/>
</dbReference>
<dbReference type="PROSITE" id="PS50006">
    <property type="entry name" value="FHA_DOMAIN"/>
    <property type="match status" value="1"/>
</dbReference>
<dbReference type="Gene3D" id="3.30.450.40">
    <property type="match status" value="1"/>
</dbReference>
<comment type="caution">
    <text evidence="9">The sequence shown here is derived from an EMBL/GenBank/DDBJ whole genome shotgun (WGS) entry which is preliminary data.</text>
</comment>
<dbReference type="Proteomes" id="UP001160301">
    <property type="component" value="Unassembled WGS sequence"/>
</dbReference>
<dbReference type="PROSITE" id="PS00675">
    <property type="entry name" value="SIGMA54_INTERACT_1"/>
    <property type="match status" value="1"/>
</dbReference>
<dbReference type="Gene3D" id="1.10.10.60">
    <property type="entry name" value="Homeodomain-like"/>
    <property type="match status" value="1"/>
</dbReference>
<dbReference type="Gene3D" id="3.40.50.300">
    <property type="entry name" value="P-loop containing nucleotide triphosphate hydrolases"/>
    <property type="match status" value="1"/>
</dbReference>
<dbReference type="PANTHER" id="PTHR32071">
    <property type="entry name" value="TRANSCRIPTIONAL REGULATORY PROTEIN"/>
    <property type="match status" value="1"/>
</dbReference>
<dbReference type="InterPro" id="IPR025944">
    <property type="entry name" value="Sigma_54_int_dom_CS"/>
</dbReference>
<dbReference type="CDD" id="cd00060">
    <property type="entry name" value="FHA"/>
    <property type="match status" value="1"/>
</dbReference>
<dbReference type="InterPro" id="IPR003593">
    <property type="entry name" value="AAA+_ATPase"/>
</dbReference>
<organism evidence="9 10">
    <name type="scientific">Polyangium sorediatum</name>
    <dbReference type="NCBI Taxonomy" id="889274"/>
    <lineage>
        <taxon>Bacteria</taxon>
        <taxon>Pseudomonadati</taxon>
        <taxon>Myxococcota</taxon>
        <taxon>Polyangia</taxon>
        <taxon>Polyangiales</taxon>
        <taxon>Polyangiaceae</taxon>
        <taxon>Polyangium</taxon>
    </lineage>
</organism>
<evidence type="ECO:0000313" key="9">
    <source>
        <dbReference type="EMBL" id="MDI1433387.1"/>
    </source>
</evidence>
<dbReference type="Pfam" id="PF01590">
    <property type="entry name" value="GAF"/>
    <property type="match status" value="1"/>
</dbReference>
<dbReference type="SUPFAM" id="SSF55781">
    <property type="entry name" value="GAF domain-like"/>
    <property type="match status" value="1"/>
</dbReference>
<evidence type="ECO:0000256" key="6">
    <source>
        <dbReference type="ARBA" id="ARBA00023163"/>
    </source>
</evidence>
<dbReference type="SMART" id="SM00382">
    <property type="entry name" value="AAA"/>
    <property type="match status" value="1"/>
</dbReference>
<evidence type="ECO:0000313" key="10">
    <source>
        <dbReference type="Proteomes" id="UP001160301"/>
    </source>
</evidence>
<dbReference type="EMBL" id="JARZHI010000029">
    <property type="protein sequence ID" value="MDI1433387.1"/>
    <property type="molecule type" value="Genomic_DNA"/>
</dbReference>
<dbReference type="RefSeq" id="WP_136970802.1">
    <property type="nucleotide sequence ID" value="NZ_JARZHI010000029.1"/>
</dbReference>
<dbReference type="InterPro" id="IPR000253">
    <property type="entry name" value="FHA_dom"/>
</dbReference>
<keyword evidence="1" id="KW-0547">Nucleotide-binding</keyword>
<gene>
    <name evidence="9" type="ORF">QHF89_28075</name>
</gene>
<dbReference type="InterPro" id="IPR029016">
    <property type="entry name" value="GAF-like_dom_sf"/>
</dbReference>
<evidence type="ECO:0000256" key="3">
    <source>
        <dbReference type="ARBA" id="ARBA00023015"/>
    </source>
</evidence>
<proteinExistence type="predicted"/>
<dbReference type="Pfam" id="PF02954">
    <property type="entry name" value="HTH_8"/>
    <property type="match status" value="1"/>
</dbReference>
<dbReference type="Pfam" id="PF25601">
    <property type="entry name" value="AAA_lid_14"/>
    <property type="match status" value="1"/>
</dbReference>
<feature type="domain" description="FHA" evidence="7">
    <location>
        <begin position="22"/>
        <end position="71"/>
    </location>
</feature>
<dbReference type="InterPro" id="IPR009057">
    <property type="entry name" value="Homeodomain-like_sf"/>
</dbReference>
<name>A0ABT6NYG2_9BACT</name>